<dbReference type="Proteomes" id="UP000033965">
    <property type="component" value="Unassembled WGS sequence"/>
</dbReference>
<name>A0A0G1VNI7_9BACT</name>
<dbReference type="InterPro" id="IPR012340">
    <property type="entry name" value="NA-bd_OB-fold"/>
</dbReference>
<dbReference type="GO" id="GO:0009379">
    <property type="term" value="C:Holliday junction helicase complex"/>
    <property type="evidence" value="ECO:0007669"/>
    <property type="project" value="InterPro"/>
</dbReference>
<evidence type="ECO:0000259" key="7">
    <source>
        <dbReference type="SMART" id="SM00278"/>
    </source>
</evidence>
<feature type="domain" description="Helix-hairpin-helix DNA-binding motif class 1" evidence="7">
    <location>
        <begin position="73"/>
        <end position="92"/>
    </location>
</feature>
<dbReference type="Gene3D" id="1.10.8.10">
    <property type="entry name" value="DNA helicase RuvA subunit, C-terminal domain"/>
    <property type="match status" value="1"/>
</dbReference>
<evidence type="ECO:0000256" key="5">
    <source>
        <dbReference type="ARBA" id="ARBA00023204"/>
    </source>
</evidence>
<feature type="domain" description="Helix-hairpin-helix DNA-binding motif class 1" evidence="7">
    <location>
        <begin position="108"/>
        <end position="127"/>
    </location>
</feature>
<accession>A0A0G1VNI7</accession>
<dbReference type="GO" id="GO:0048476">
    <property type="term" value="C:Holliday junction resolvase complex"/>
    <property type="evidence" value="ECO:0007669"/>
    <property type="project" value="UniProtKB-UniRule"/>
</dbReference>
<evidence type="ECO:0000313" key="8">
    <source>
        <dbReference type="EMBL" id="KKW07855.1"/>
    </source>
</evidence>
<dbReference type="NCBIfam" id="TIGR00084">
    <property type="entry name" value="ruvA"/>
    <property type="match status" value="1"/>
</dbReference>
<dbReference type="SUPFAM" id="SSF50249">
    <property type="entry name" value="Nucleic acid-binding proteins"/>
    <property type="match status" value="1"/>
</dbReference>
<dbReference type="Pfam" id="PF01330">
    <property type="entry name" value="RuvA_N"/>
    <property type="match status" value="1"/>
</dbReference>
<dbReference type="InterPro" id="IPR000085">
    <property type="entry name" value="RuvA"/>
</dbReference>
<dbReference type="AlphaFoldDB" id="A0A0G1VNI7"/>
<keyword evidence="8" id="KW-0067">ATP-binding</keyword>
<protein>
    <recommendedName>
        <fullName evidence="6">Holliday junction branch migration complex subunit RuvA</fullName>
    </recommendedName>
</protein>
<dbReference type="PATRIC" id="fig|1618669.3.peg.600"/>
<evidence type="ECO:0000256" key="4">
    <source>
        <dbReference type="ARBA" id="ARBA00023172"/>
    </source>
</evidence>
<keyword evidence="2 6" id="KW-0227">DNA damage</keyword>
<dbReference type="GO" id="GO:0009378">
    <property type="term" value="F:four-way junction helicase activity"/>
    <property type="evidence" value="ECO:0007669"/>
    <property type="project" value="InterPro"/>
</dbReference>
<dbReference type="InterPro" id="IPR036267">
    <property type="entry name" value="RuvA_C_sf"/>
</dbReference>
<proteinExistence type="inferred from homology"/>
<dbReference type="Pfam" id="PF07499">
    <property type="entry name" value="RuvA_C"/>
    <property type="match status" value="1"/>
</dbReference>
<gene>
    <name evidence="6" type="primary">ruvA</name>
    <name evidence="8" type="ORF">UY44_C0022G0004</name>
</gene>
<keyword evidence="5 6" id="KW-0234">DNA repair</keyword>
<evidence type="ECO:0000256" key="1">
    <source>
        <dbReference type="ARBA" id="ARBA00022490"/>
    </source>
</evidence>
<keyword evidence="1 6" id="KW-0963">Cytoplasm</keyword>
<keyword evidence="4 6" id="KW-0233">DNA recombination</keyword>
<comment type="subcellular location">
    <subcellularLocation>
        <location evidence="6">Cytoplasm</location>
    </subcellularLocation>
</comment>
<evidence type="ECO:0000256" key="6">
    <source>
        <dbReference type="HAMAP-Rule" id="MF_00031"/>
    </source>
</evidence>
<dbReference type="GO" id="GO:0000400">
    <property type="term" value="F:four-way junction DNA binding"/>
    <property type="evidence" value="ECO:0007669"/>
    <property type="project" value="UniProtKB-UniRule"/>
</dbReference>
<dbReference type="InterPro" id="IPR013849">
    <property type="entry name" value="DNA_helicase_Holl-junc_RuvA_I"/>
</dbReference>
<dbReference type="Gene3D" id="2.40.50.140">
    <property type="entry name" value="Nucleic acid-binding proteins"/>
    <property type="match status" value="1"/>
</dbReference>
<comment type="domain">
    <text evidence="6">Has three domains with a flexible linker between the domains II and III and assumes an 'L' shape. Domain III is highly mobile and contacts RuvB.</text>
</comment>
<dbReference type="SUPFAM" id="SSF47781">
    <property type="entry name" value="RuvA domain 2-like"/>
    <property type="match status" value="1"/>
</dbReference>
<dbReference type="SUPFAM" id="SSF46929">
    <property type="entry name" value="DNA helicase RuvA subunit, C-terminal domain"/>
    <property type="match status" value="1"/>
</dbReference>
<comment type="subunit">
    <text evidence="6">Homotetramer. Forms an RuvA(8)-RuvB(12)-Holliday junction (HJ) complex. HJ DNA is sandwiched between 2 RuvA tetramers; dsDNA enters through RuvA and exits via RuvB. An RuvB hexamer assembles on each DNA strand where it exits the tetramer. Each RuvB hexamer is contacted by two RuvA subunits (via domain III) on 2 adjacent RuvB subunits; this complex drives branch migration. In the full resolvosome a probable DNA-RuvA(4)-RuvB(12)-RuvC(2) complex forms which resolves the HJ.</text>
</comment>
<dbReference type="SMART" id="SM00278">
    <property type="entry name" value="HhH1"/>
    <property type="match status" value="2"/>
</dbReference>
<keyword evidence="8" id="KW-0547">Nucleotide-binding</keyword>
<dbReference type="GO" id="GO:0005524">
    <property type="term" value="F:ATP binding"/>
    <property type="evidence" value="ECO:0007669"/>
    <property type="project" value="InterPro"/>
</dbReference>
<keyword evidence="8" id="KW-0347">Helicase</keyword>
<comment type="caution">
    <text evidence="8">The sequence shown here is derived from an EMBL/GenBank/DDBJ whole genome shotgun (WGS) entry which is preliminary data.</text>
</comment>
<dbReference type="InterPro" id="IPR003583">
    <property type="entry name" value="Hlx-hairpin-Hlx_DNA-bd_motif"/>
</dbReference>
<organism evidence="8 9">
    <name type="scientific">Candidatus Kaiserbacteria bacterium GW2011_GWA2_49_19</name>
    <dbReference type="NCBI Taxonomy" id="1618669"/>
    <lineage>
        <taxon>Bacteria</taxon>
        <taxon>Candidatus Kaiseribacteriota</taxon>
    </lineage>
</organism>
<evidence type="ECO:0000313" key="9">
    <source>
        <dbReference type="Proteomes" id="UP000033965"/>
    </source>
</evidence>
<dbReference type="GO" id="GO:0005737">
    <property type="term" value="C:cytoplasm"/>
    <property type="evidence" value="ECO:0007669"/>
    <property type="project" value="UniProtKB-SubCell"/>
</dbReference>
<dbReference type="CDD" id="cd14332">
    <property type="entry name" value="UBA_RuvA_C"/>
    <property type="match status" value="1"/>
</dbReference>
<reference evidence="8 9" key="1">
    <citation type="journal article" date="2015" name="Nature">
        <title>rRNA introns, odd ribosomes, and small enigmatic genomes across a large radiation of phyla.</title>
        <authorList>
            <person name="Brown C.T."/>
            <person name="Hug L.A."/>
            <person name="Thomas B.C."/>
            <person name="Sharon I."/>
            <person name="Castelle C.J."/>
            <person name="Singh A."/>
            <person name="Wilkins M.J."/>
            <person name="Williams K.H."/>
            <person name="Banfield J.F."/>
        </authorList>
    </citation>
    <scope>NUCLEOTIDE SEQUENCE [LARGE SCALE GENOMIC DNA]</scope>
</reference>
<keyword evidence="3 6" id="KW-0238">DNA-binding</keyword>
<dbReference type="Gene3D" id="1.10.150.20">
    <property type="entry name" value="5' to 3' exonuclease, C-terminal subdomain"/>
    <property type="match status" value="1"/>
</dbReference>
<feature type="region of interest" description="Domain I" evidence="6">
    <location>
        <begin position="1"/>
        <end position="64"/>
    </location>
</feature>
<comment type="function">
    <text evidence="6">The RuvA-RuvB-RuvC complex processes Holliday junction (HJ) DNA during genetic recombination and DNA repair, while the RuvA-RuvB complex plays an important role in the rescue of blocked DNA replication forks via replication fork reversal (RFR). RuvA specifically binds to HJ cruciform DNA, conferring on it an open structure. The RuvB hexamer acts as an ATP-dependent pump, pulling dsDNA into and through the RuvAB complex. HJ branch migration allows RuvC to scan DNA until it finds its consensus sequence, where it cleaves and resolves the cruciform DNA.</text>
</comment>
<evidence type="ECO:0000256" key="3">
    <source>
        <dbReference type="ARBA" id="ARBA00023125"/>
    </source>
</evidence>
<evidence type="ECO:0000256" key="2">
    <source>
        <dbReference type="ARBA" id="ARBA00022763"/>
    </source>
</evidence>
<sequence>MISLLQGTVIARGNEGLVIMTAGGVGYTLRVSPAAVASAAPGAAVTIETHLVVREDALELFGFASAAEKELFKSFLTVSGVGPRTALHLLSLGSVEEITLAIGRGDVEYLTKVSGIGKKTAERIVVDLKSKVAKGLKESGISNLETGTKTDAQTDVIDAMVTLGYSVLDARELVKKLDPVGKNSEQLLREALRAVR</sequence>
<dbReference type="GO" id="GO:0006281">
    <property type="term" value="P:DNA repair"/>
    <property type="evidence" value="ECO:0007669"/>
    <property type="project" value="UniProtKB-UniRule"/>
</dbReference>
<dbReference type="GO" id="GO:0006310">
    <property type="term" value="P:DNA recombination"/>
    <property type="evidence" value="ECO:0007669"/>
    <property type="project" value="UniProtKB-UniRule"/>
</dbReference>
<comment type="caution">
    <text evidence="6">Lacks conserved residue(s) required for the propagation of feature annotation.</text>
</comment>
<dbReference type="Pfam" id="PF14520">
    <property type="entry name" value="HHH_5"/>
    <property type="match status" value="1"/>
</dbReference>
<dbReference type="InterPro" id="IPR010994">
    <property type="entry name" value="RuvA_2-like"/>
</dbReference>
<feature type="region of interest" description="Domain III" evidence="6">
    <location>
        <begin position="150"/>
        <end position="196"/>
    </location>
</feature>
<comment type="similarity">
    <text evidence="6">Belongs to the RuvA family.</text>
</comment>
<dbReference type="HAMAP" id="MF_00031">
    <property type="entry name" value="DNA_HJ_migration_RuvA"/>
    <property type="match status" value="1"/>
</dbReference>
<keyword evidence="8" id="KW-0378">Hydrolase</keyword>
<dbReference type="InterPro" id="IPR011114">
    <property type="entry name" value="RuvA_C"/>
</dbReference>
<dbReference type="EMBL" id="LCPZ01000022">
    <property type="protein sequence ID" value="KKW07855.1"/>
    <property type="molecule type" value="Genomic_DNA"/>
</dbReference>